<dbReference type="AlphaFoldDB" id="A0A0D7KCV1"/>
<evidence type="ECO:0000313" key="2">
    <source>
        <dbReference type="EMBL" id="KJA10988.1"/>
    </source>
</evidence>
<protein>
    <recommendedName>
        <fullName evidence="1">Knr4/Smi1-like domain-containing protein</fullName>
    </recommendedName>
</protein>
<evidence type="ECO:0000313" key="3">
    <source>
        <dbReference type="Proteomes" id="UP000032566"/>
    </source>
</evidence>
<feature type="domain" description="Knr4/Smi1-like" evidence="1">
    <location>
        <begin position="17"/>
        <end position="128"/>
    </location>
</feature>
<dbReference type="Proteomes" id="UP000032566">
    <property type="component" value="Unassembled WGS sequence"/>
</dbReference>
<name>A0A0D7KCV1_9BURK</name>
<dbReference type="InterPro" id="IPR037883">
    <property type="entry name" value="Knr4/Smi1-like_sf"/>
</dbReference>
<dbReference type="InterPro" id="IPR018958">
    <property type="entry name" value="Knr4/Smi1-like_dom"/>
</dbReference>
<dbReference type="Gene3D" id="3.40.1580.10">
    <property type="entry name" value="SMI1/KNR4-like"/>
    <property type="match status" value="1"/>
</dbReference>
<sequence length="166" mass="18080">MESGLLIKDMTFIPEQGATAESIAELEAALPRPLLPEHRELLTTWNGLSLDVVKILAATDNQERIQSILSAQDWVPAENGNVAFAIDPSGFLYFQSTNGQVWSSDHDGGEITLLASSINEFVSDYLFGAQADRFMGEAWLAKLQQLGLCNEGPNNSFKPNPLRGSA</sequence>
<evidence type="ECO:0000259" key="1">
    <source>
        <dbReference type="SMART" id="SM00860"/>
    </source>
</evidence>
<dbReference type="SMART" id="SM00860">
    <property type="entry name" value="SMI1_KNR4"/>
    <property type="match status" value="1"/>
</dbReference>
<reference evidence="2 3" key="1">
    <citation type="submission" date="2014-12" db="EMBL/GenBank/DDBJ databases">
        <title>Isolation of bacteria from lake water.</title>
        <authorList>
            <person name="Sheng K.-Y."/>
            <person name="Chin P.-S."/>
            <person name="Chan K.-G."/>
            <person name="Tan G.S."/>
        </authorList>
    </citation>
    <scope>NUCLEOTIDE SEQUENCE [LARGE SCALE GENOMIC DNA]</scope>
    <source>
        <strain evidence="2 3">KY4</strain>
    </source>
</reference>
<comment type="caution">
    <text evidence="2">The sequence shown here is derived from an EMBL/GenBank/DDBJ whole genome shotgun (WGS) entry which is preliminary data.</text>
</comment>
<proteinExistence type="predicted"/>
<gene>
    <name evidence="2" type="ORF">RP29_08230</name>
</gene>
<dbReference type="EMBL" id="JXYQ01000022">
    <property type="protein sequence ID" value="KJA10988.1"/>
    <property type="molecule type" value="Genomic_DNA"/>
</dbReference>
<keyword evidence="3" id="KW-1185">Reference proteome</keyword>
<dbReference type="SUPFAM" id="SSF160631">
    <property type="entry name" value="SMI1/KNR4-like"/>
    <property type="match status" value="1"/>
</dbReference>
<dbReference type="Pfam" id="PF09346">
    <property type="entry name" value="SMI1_KNR4"/>
    <property type="match status" value="1"/>
</dbReference>
<organism evidence="2 3">
    <name type="scientific">Acidovorax temperans</name>
    <dbReference type="NCBI Taxonomy" id="80878"/>
    <lineage>
        <taxon>Bacteria</taxon>
        <taxon>Pseudomonadati</taxon>
        <taxon>Pseudomonadota</taxon>
        <taxon>Betaproteobacteria</taxon>
        <taxon>Burkholderiales</taxon>
        <taxon>Comamonadaceae</taxon>
        <taxon>Acidovorax</taxon>
    </lineage>
</organism>
<accession>A0A0D7KCV1</accession>
<dbReference type="PATRIC" id="fig|80878.5.peg.1166"/>